<dbReference type="RefSeq" id="WP_090072902.1">
    <property type="nucleotide sequence ID" value="NZ_FOVR01000006.1"/>
</dbReference>
<keyword evidence="1" id="KW-1133">Transmembrane helix</keyword>
<proteinExistence type="predicted"/>
<name>A0A1I5H9F4_9HYPH</name>
<keyword evidence="1" id="KW-0812">Transmembrane</keyword>
<keyword evidence="3" id="KW-1185">Reference proteome</keyword>
<accession>A0A1I5H9F4</accession>
<evidence type="ECO:0000313" key="2">
    <source>
        <dbReference type="EMBL" id="SFO44837.1"/>
    </source>
</evidence>
<reference evidence="2 3" key="1">
    <citation type="submission" date="2016-10" db="EMBL/GenBank/DDBJ databases">
        <authorList>
            <person name="de Groot N.N."/>
        </authorList>
    </citation>
    <scope>NUCLEOTIDE SEQUENCE [LARGE SCALE GENOMIC DNA]</scope>
    <source>
        <strain evidence="2 3">CGMCC 1.9157</strain>
    </source>
</reference>
<sequence length="68" mass="7879">MISQSETKVAAALGVNGMAYYWDQYFNPVLQGVLLIFTIVAMFMLILNRWQDWRIKRNQLREANAAAK</sequence>
<protein>
    <submittedName>
        <fullName evidence="2">Uncharacterized protein</fullName>
    </submittedName>
</protein>
<gene>
    <name evidence="2" type="ORF">SAMN04488056_106104</name>
</gene>
<feature type="transmembrane region" description="Helical" evidence="1">
    <location>
        <begin position="25"/>
        <end position="47"/>
    </location>
</feature>
<evidence type="ECO:0000313" key="3">
    <source>
        <dbReference type="Proteomes" id="UP000199236"/>
    </source>
</evidence>
<organism evidence="2 3">
    <name type="scientific">Cohaesibacter marisflavi</name>
    <dbReference type="NCBI Taxonomy" id="655353"/>
    <lineage>
        <taxon>Bacteria</taxon>
        <taxon>Pseudomonadati</taxon>
        <taxon>Pseudomonadota</taxon>
        <taxon>Alphaproteobacteria</taxon>
        <taxon>Hyphomicrobiales</taxon>
        <taxon>Cohaesibacteraceae</taxon>
    </lineage>
</organism>
<dbReference type="Proteomes" id="UP000199236">
    <property type="component" value="Unassembled WGS sequence"/>
</dbReference>
<evidence type="ECO:0000256" key="1">
    <source>
        <dbReference type="SAM" id="Phobius"/>
    </source>
</evidence>
<dbReference type="AlphaFoldDB" id="A0A1I5H9F4"/>
<dbReference type="OrthoDB" id="9876439at2"/>
<dbReference type="EMBL" id="FOVR01000006">
    <property type="protein sequence ID" value="SFO44837.1"/>
    <property type="molecule type" value="Genomic_DNA"/>
</dbReference>
<keyword evidence="1" id="KW-0472">Membrane</keyword>